<dbReference type="SUPFAM" id="SSF56281">
    <property type="entry name" value="Metallo-hydrolase/oxidoreductase"/>
    <property type="match status" value="1"/>
</dbReference>
<sequence length="219" mass="24442">MKITQISEHIWSLKIWMLIPIHVWIVKDEDGVTLVDAGIPFMAKGIQQFIETLNAGPLKRVMLTHGHGDHTGAILKILNVTQVPIFAHRIEIPYIEGELPYPRRKKAAISIPKQITQALPETNQGVLQTMGGLTPYLTPGHSPGHVVYYHQQDQVLLAGDLFTAKKGELRKPMAMFTADMTEAIRSSSIVREIKPLRLEVCHGSSVLQPANQLDTYLKS</sequence>
<comment type="catalytic activity">
    <reaction evidence="3">
        <text>3',5'-cyclic UMP + H2O = UMP + H(+)</text>
        <dbReference type="Rhea" id="RHEA:70575"/>
        <dbReference type="ChEBI" id="CHEBI:15377"/>
        <dbReference type="ChEBI" id="CHEBI:15378"/>
        <dbReference type="ChEBI" id="CHEBI:57865"/>
        <dbReference type="ChEBI" id="CHEBI:184387"/>
    </reaction>
    <physiologicalReaction direction="left-to-right" evidence="3">
        <dbReference type="Rhea" id="RHEA:70576"/>
    </physiologicalReaction>
</comment>
<keyword evidence="6" id="KW-1185">Reference proteome</keyword>
<name>A0A167FTC8_9BACL</name>
<evidence type="ECO:0000256" key="2">
    <source>
        <dbReference type="ARBA" id="ARBA00034301"/>
    </source>
</evidence>
<evidence type="ECO:0000259" key="4">
    <source>
        <dbReference type="SMART" id="SM00849"/>
    </source>
</evidence>
<gene>
    <name evidence="5" type="ORF">PNBC_05640</name>
</gene>
<dbReference type="STRING" id="1763538.LPB68_19100"/>
<dbReference type="PANTHER" id="PTHR42951:SF17">
    <property type="entry name" value="METALLO-BETA-LACTAMASE DOMAIN-CONTAINING PROTEIN"/>
    <property type="match status" value="1"/>
</dbReference>
<reference evidence="5 6" key="1">
    <citation type="submission" date="2016-02" db="EMBL/GenBank/DDBJ databases">
        <title>Paenibacillus sp. LPB0068, isolated from Crassostrea gigas.</title>
        <authorList>
            <person name="Shin S.-K."/>
            <person name="Yi H."/>
        </authorList>
    </citation>
    <scope>NUCLEOTIDE SEQUENCE [LARGE SCALE GENOMIC DNA]</scope>
    <source>
        <strain evidence="5 6">LPB0068</strain>
    </source>
</reference>
<keyword evidence="5" id="KW-0378">Hydrolase</keyword>
<dbReference type="KEGG" id="pcx:LPB68_19100"/>
<dbReference type="InterPro" id="IPR036866">
    <property type="entry name" value="RibonucZ/Hydroxyglut_hydro"/>
</dbReference>
<dbReference type="Gene3D" id="3.60.15.10">
    <property type="entry name" value="Ribonuclease Z/Hydroxyacylglutathione hydrolase-like"/>
    <property type="match status" value="1"/>
</dbReference>
<dbReference type="Pfam" id="PF00753">
    <property type="entry name" value="Lactamase_B"/>
    <property type="match status" value="1"/>
</dbReference>
<evidence type="ECO:0000256" key="1">
    <source>
        <dbReference type="ARBA" id="ARBA00034221"/>
    </source>
</evidence>
<dbReference type="GO" id="GO:0016787">
    <property type="term" value="F:hydrolase activity"/>
    <property type="evidence" value="ECO:0007669"/>
    <property type="project" value="UniProtKB-KW"/>
</dbReference>
<accession>A0A167FTC8</accession>
<dbReference type="EMBL" id="LSFN01000005">
    <property type="protein sequence ID" value="OAB76879.1"/>
    <property type="molecule type" value="Genomic_DNA"/>
</dbReference>
<dbReference type="CDD" id="cd07721">
    <property type="entry name" value="yflN-like_MBL-fold"/>
    <property type="match status" value="1"/>
</dbReference>
<feature type="domain" description="Metallo-beta-lactamase" evidence="4">
    <location>
        <begin position="20"/>
        <end position="202"/>
    </location>
</feature>
<dbReference type="RefSeq" id="WP_068656022.1">
    <property type="nucleotide sequence ID" value="NZ_LSFN01000005.1"/>
</dbReference>
<dbReference type="InterPro" id="IPR001279">
    <property type="entry name" value="Metallo-B-lactamas"/>
</dbReference>
<comment type="catalytic activity">
    <reaction evidence="1">
        <text>3',5'-cyclic CMP + H2O = CMP + H(+)</text>
        <dbReference type="Rhea" id="RHEA:72675"/>
        <dbReference type="ChEBI" id="CHEBI:15377"/>
        <dbReference type="ChEBI" id="CHEBI:15378"/>
        <dbReference type="ChEBI" id="CHEBI:58003"/>
        <dbReference type="ChEBI" id="CHEBI:60377"/>
    </reaction>
    <physiologicalReaction direction="left-to-right" evidence="1">
        <dbReference type="Rhea" id="RHEA:72676"/>
    </physiologicalReaction>
</comment>
<dbReference type="SMART" id="SM00849">
    <property type="entry name" value="Lactamase_B"/>
    <property type="match status" value="1"/>
</dbReference>
<evidence type="ECO:0000256" key="3">
    <source>
        <dbReference type="ARBA" id="ARBA00048505"/>
    </source>
</evidence>
<dbReference type="Proteomes" id="UP000077134">
    <property type="component" value="Unassembled WGS sequence"/>
</dbReference>
<comment type="function">
    <text evidence="2">Counteracts the endogenous Pycsar antiviral defense system. Phosphodiesterase that enables metal-dependent hydrolysis of host cyclic nucleotide Pycsar defense signals such as cCMP and cUMP.</text>
</comment>
<dbReference type="AlphaFoldDB" id="A0A167FTC8"/>
<proteinExistence type="predicted"/>
<organism evidence="5 6">
    <name type="scientific">Paenibacillus crassostreae</name>
    <dbReference type="NCBI Taxonomy" id="1763538"/>
    <lineage>
        <taxon>Bacteria</taxon>
        <taxon>Bacillati</taxon>
        <taxon>Bacillota</taxon>
        <taxon>Bacilli</taxon>
        <taxon>Bacillales</taxon>
        <taxon>Paenibacillaceae</taxon>
        <taxon>Paenibacillus</taxon>
    </lineage>
</organism>
<comment type="caution">
    <text evidence="5">The sequence shown here is derived from an EMBL/GenBank/DDBJ whole genome shotgun (WGS) entry which is preliminary data.</text>
</comment>
<evidence type="ECO:0000313" key="6">
    <source>
        <dbReference type="Proteomes" id="UP000077134"/>
    </source>
</evidence>
<dbReference type="PANTHER" id="PTHR42951">
    <property type="entry name" value="METALLO-BETA-LACTAMASE DOMAIN-CONTAINING"/>
    <property type="match status" value="1"/>
</dbReference>
<evidence type="ECO:0000313" key="5">
    <source>
        <dbReference type="EMBL" id="OAB76879.1"/>
    </source>
</evidence>
<dbReference type="InterPro" id="IPR050855">
    <property type="entry name" value="NDM-1-like"/>
</dbReference>
<protein>
    <submittedName>
        <fullName evidence="5">Hydrolase glyoxylase</fullName>
    </submittedName>
</protein>